<dbReference type="Pfam" id="PF09345">
    <property type="entry name" value="SiaC"/>
    <property type="match status" value="1"/>
</dbReference>
<dbReference type="InterPro" id="IPR018530">
    <property type="entry name" value="SiaC"/>
</dbReference>
<dbReference type="STRING" id="688867.SAMN05660236_3944"/>
<organism evidence="2 3">
    <name type="scientific">Ohtaekwangia koreensis</name>
    <dbReference type="NCBI Taxonomy" id="688867"/>
    <lineage>
        <taxon>Bacteria</taxon>
        <taxon>Pseudomonadati</taxon>
        <taxon>Bacteroidota</taxon>
        <taxon>Cytophagia</taxon>
        <taxon>Cytophagales</taxon>
        <taxon>Fulvivirgaceae</taxon>
        <taxon>Ohtaekwangia</taxon>
    </lineage>
</organism>
<dbReference type="AlphaFoldDB" id="A0A1T5M0K6"/>
<accession>A0A1T5M0K6</accession>
<evidence type="ECO:0000313" key="2">
    <source>
        <dbReference type="EMBL" id="SKC81409.1"/>
    </source>
</evidence>
<protein>
    <recommendedName>
        <fullName evidence="1">SiaC family regulatory phosphoprotein domain-containing protein</fullName>
    </recommendedName>
</protein>
<reference evidence="2 3" key="1">
    <citation type="submission" date="2017-02" db="EMBL/GenBank/DDBJ databases">
        <authorList>
            <person name="Peterson S.W."/>
        </authorList>
    </citation>
    <scope>NUCLEOTIDE SEQUENCE [LARGE SCALE GENOMIC DNA]</scope>
    <source>
        <strain evidence="2 3">DSM 25262</strain>
    </source>
</reference>
<proteinExistence type="predicted"/>
<evidence type="ECO:0000259" key="1">
    <source>
        <dbReference type="Pfam" id="PF09345"/>
    </source>
</evidence>
<dbReference type="Proteomes" id="UP000190961">
    <property type="component" value="Unassembled WGS sequence"/>
</dbReference>
<evidence type="ECO:0000313" key="3">
    <source>
        <dbReference type="Proteomes" id="UP000190961"/>
    </source>
</evidence>
<name>A0A1T5M0K6_9BACT</name>
<sequence length="116" mass="13375">MEETQDTPRVALSKSKEIFEIAGRSLPEDAVDFYNPILDWIAEYAKAPNTVTNFAFRLEYFNTASSKLILDLLHALKSVRGIKVLWYFYEDDESIDDAGKEYAEQVDIPFEFKTIP</sequence>
<feature type="domain" description="SiaC family regulatory phosphoprotein" evidence="1">
    <location>
        <begin position="1"/>
        <end position="113"/>
    </location>
</feature>
<dbReference type="EMBL" id="FUZU01000003">
    <property type="protein sequence ID" value="SKC81409.1"/>
    <property type="molecule type" value="Genomic_DNA"/>
</dbReference>
<keyword evidence="3" id="KW-1185">Reference proteome</keyword>
<gene>
    <name evidence="2" type="ORF">SAMN05660236_3944</name>
</gene>